<dbReference type="PANTHER" id="PTHR10724:SF7">
    <property type="entry name" value="SMALL RIBOSOMAL SUBUNIT PROTEIN BS1C"/>
    <property type="match status" value="1"/>
</dbReference>
<evidence type="ECO:0000256" key="1">
    <source>
        <dbReference type="ARBA" id="ARBA00006767"/>
    </source>
</evidence>
<evidence type="ECO:0000256" key="2">
    <source>
        <dbReference type="ARBA" id="ARBA00022980"/>
    </source>
</evidence>
<evidence type="ECO:0000259" key="5">
    <source>
        <dbReference type="PROSITE" id="PS50126"/>
    </source>
</evidence>
<dbReference type="Gene3D" id="2.40.50.140">
    <property type="entry name" value="Nucleic acid-binding proteins"/>
    <property type="match status" value="2"/>
</dbReference>
<dbReference type="Pfam" id="PF00575">
    <property type="entry name" value="S1"/>
    <property type="match status" value="2"/>
</dbReference>
<dbReference type="GO" id="GO:0003735">
    <property type="term" value="F:structural constituent of ribosome"/>
    <property type="evidence" value="ECO:0007669"/>
    <property type="project" value="TreeGrafter"/>
</dbReference>
<keyword evidence="3" id="KW-0687">Ribonucleoprotein</keyword>
<sequence>MGAASDTQAVRNFLATIRVGDLCSGVAAEITRSGEVAVTLDGFPAQPLGTVGQLDRPWGRPRTEGVEVGQRITGEVVAVDLVGGRVRLSMAATEDLELWRFLKGLDRGAILSGTVAAIESYGVFVALDDGPAHPVFPGVGFITYPELAWSRFDDASEVVQVGERVSCEFLRFDTWNGEARLSLRAMRPDPFPAFADGLAAGRTLRGRVTKLVPFGAFVEVADGIEGLVHVDELAWTPVETPEDVVQVGDEVSVLVTDLDRERRTVSLSRRQASQDGGAGNSDLTVVPMAAEGPAEAL</sequence>
<dbReference type="SUPFAM" id="SSF50249">
    <property type="entry name" value="Nucleic acid-binding proteins"/>
    <property type="match status" value="2"/>
</dbReference>
<organism evidence="6">
    <name type="scientific">Streptomyces sp. NBC_00049</name>
    <dbReference type="NCBI Taxonomy" id="2903617"/>
    <lineage>
        <taxon>Bacteria</taxon>
        <taxon>Bacillati</taxon>
        <taxon>Actinomycetota</taxon>
        <taxon>Actinomycetes</taxon>
        <taxon>Kitasatosporales</taxon>
        <taxon>Streptomycetaceae</taxon>
        <taxon>Streptomyces</taxon>
    </lineage>
</organism>
<keyword evidence="2" id="KW-0689">Ribosomal protein</keyword>
<dbReference type="GO" id="GO:0003729">
    <property type="term" value="F:mRNA binding"/>
    <property type="evidence" value="ECO:0007669"/>
    <property type="project" value="TreeGrafter"/>
</dbReference>
<feature type="region of interest" description="Disordered" evidence="4">
    <location>
        <begin position="265"/>
        <end position="286"/>
    </location>
</feature>
<dbReference type="GO" id="GO:0022627">
    <property type="term" value="C:cytosolic small ribosomal subunit"/>
    <property type="evidence" value="ECO:0007669"/>
    <property type="project" value="TreeGrafter"/>
</dbReference>
<dbReference type="PROSITE" id="PS50126">
    <property type="entry name" value="S1"/>
    <property type="match status" value="2"/>
</dbReference>
<dbReference type="EMBL" id="CP108264">
    <property type="protein sequence ID" value="WTU72130.1"/>
    <property type="molecule type" value="Genomic_DNA"/>
</dbReference>
<proteinExistence type="inferred from homology"/>
<name>A0AAU2JHD5_9ACTN</name>
<protein>
    <submittedName>
        <fullName evidence="6">S1 RNA-binding domain-containing protein</fullName>
    </submittedName>
</protein>
<evidence type="ECO:0000313" key="6">
    <source>
        <dbReference type="EMBL" id="WTU72130.1"/>
    </source>
</evidence>
<dbReference type="InterPro" id="IPR050437">
    <property type="entry name" value="Ribos_protein_bS1-like"/>
</dbReference>
<feature type="compositionally biased region" description="Polar residues" evidence="4">
    <location>
        <begin position="265"/>
        <end position="274"/>
    </location>
</feature>
<dbReference type="GO" id="GO:0006412">
    <property type="term" value="P:translation"/>
    <property type="evidence" value="ECO:0007669"/>
    <property type="project" value="TreeGrafter"/>
</dbReference>
<dbReference type="AlphaFoldDB" id="A0AAU2JHD5"/>
<feature type="domain" description="S1 motif" evidence="5">
    <location>
        <begin position="108"/>
        <end position="184"/>
    </location>
</feature>
<comment type="similarity">
    <text evidence="1">Belongs to the bacterial ribosomal protein bS1 family.</text>
</comment>
<dbReference type="PANTHER" id="PTHR10724">
    <property type="entry name" value="30S RIBOSOMAL PROTEIN S1"/>
    <property type="match status" value="1"/>
</dbReference>
<dbReference type="InterPro" id="IPR012340">
    <property type="entry name" value="NA-bd_OB-fold"/>
</dbReference>
<reference evidence="6" key="1">
    <citation type="submission" date="2022-10" db="EMBL/GenBank/DDBJ databases">
        <title>The complete genomes of actinobacterial strains from the NBC collection.</title>
        <authorList>
            <person name="Joergensen T.S."/>
            <person name="Alvarez Arevalo M."/>
            <person name="Sterndorff E.B."/>
            <person name="Faurdal D."/>
            <person name="Vuksanovic O."/>
            <person name="Mourched A.-S."/>
            <person name="Charusanti P."/>
            <person name="Shaw S."/>
            <person name="Blin K."/>
            <person name="Weber T."/>
        </authorList>
    </citation>
    <scope>NUCLEOTIDE SEQUENCE</scope>
    <source>
        <strain evidence="6">NBC_00049</strain>
    </source>
</reference>
<dbReference type="InterPro" id="IPR003029">
    <property type="entry name" value="S1_domain"/>
</dbReference>
<feature type="domain" description="S1 motif" evidence="5">
    <location>
        <begin position="201"/>
        <end position="270"/>
    </location>
</feature>
<dbReference type="SMART" id="SM00316">
    <property type="entry name" value="S1"/>
    <property type="match status" value="3"/>
</dbReference>
<gene>
    <name evidence="6" type="ORF">OG327_01625</name>
</gene>
<evidence type="ECO:0000256" key="3">
    <source>
        <dbReference type="ARBA" id="ARBA00023274"/>
    </source>
</evidence>
<evidence type="ECO:0000256" key="4">
    <source>
        <dbReference type="SAM" id="MobiDB-lite"/>
    </source>
</evidence>
<accession>A0AAU2JHD5</accession>